<keyword evidence="2" id="KW-0812">Transmembrane</keyword>
<dbReference type="EMBL" id="VDCQ01000008">
    <property type="protein sequence ID" value="TNJ66803.1"/>
    <property type="molecule type" value="Genomic_DNA"/>
</dbReference>
<keyword evidence="2" id="KW-1133">Transmembrane helix</keyword>
<evidence type="ECO:0000256" key="1">
    <source>
        <dbReference type="SAM" id="MobiDB-lite"/>
    </source>
</evidence>
<feature type="transmembrane region" description="Helical" evidence="2">
    <location>
        <begin position="53"/>
        <end position="72"/>
    </location>
</feature>
<accession>A0A5C4TCL0</accession>
<dbReference type="Pfam" id="PF16167">
    <property type="entry name" value="DUF4871"/>
    <property type="match status" value="1"/>
</dbReference>
<dbReference type="InterPro" id="IPR032366">
    <property type="entry name" value="DUF4871"/>
</dbReference>
<organism evidence="3 4">
    <name type="scientific">Paenibacillus hemerocallicola</name>
    <dbReference type="NCBI Taxonomy" id="1172614"/>
    <lineage>
        <taxon>Bacteria</taxon>
        <taxon>Bacillati</taxon>
        <taxon>Bacillota</taxon>
        <taxon>Bacilli</taxon>
        <taxon>Bacillales</taxon>
        <taxon>Paenibacillaceae</taxon>
        <taxon>Paenibacillus</taxon>
    </lineage>
</organism>
<dbReference type="AlphaFoldDB" id="A0A5C4TCL0"/>
<evidence type="ECO:0000313" key="4">
    <source>
        <dbReference type="Proteomes" id="UP000307943"/>
    </source>
</evidence>
<feature type="region of interest" description="Disordered" evidence="1">
    <location>
        <begin position="1"/>
        <end position="30"/>
    </location>
</feature>
<dbReference type="Gene3D" id="2.60.40.3830">
    <property type="match status" value="2"/>
</dbReference>
<keyword evidence="2" id="KW-0472">Membrane</keyword>
<evidence type="ECO:0000313" key="3">
    <source>
        <dbReference type="EMBL" id="TNJ66803.1"/>
    </source>
</evidence>
<protein>
    <submittedName>
        <fullName evidence="3">DUF4871 domain-containing protein</fullName>
    </submittedName>
</protein>
<name>A0A5C4TCL0_9BACL</name>
<gene>
    <name evidence="3" type="ORF">FE784_07945</name>
</gene>
<dbReference type="Proteomes" id="UP000307943">
    <property type="component" value="Unassembled WGS sequence"/>
</dbReference>
<comment type="caution">
    <text evidence="3">The sequence shown here is derived from an EMBL/GenBank/DDBJ whole genome shotgun (WGS) entry which is preliminary data.</text>
</comment>
<evidence type="ECO:0000256" key="2">
    <source>
        <dbReference type="SAM" id="Phobius"/>
    </source>
</evidence>
<dbReference type="OrthoDB" id="2381403at2"/>
<keyword evidence="4" id="KW-1185">Reference proteome</keyword>
<reference evidence="3 4" key="1">
    <citation type="submission" date="2019-05" db="EMBL/GenBank/DDBJ databases">
        <title>We sequenced the genome of Paenibacillus hemerocallicola KCTC 33185 for further insight into its adaptation and study the phylogeny of Paenibacillus.</title>
        <authorList>
            <person name="Narsing Rao M.P."/>
        </authorList>
    </citation>
    <scope>NUCLEOTIDE SEQUENCE [LARGE SCALE GENOMIC DNA]</scope>
    <source>
        <strain evidence="3 4">KCTC 33185</strain>
    </source>
</reference>
<dbReference type="RefSeq" id="WP_139601608.1">
    <property type="nucleotide sequence ID" value="NZ_VDCQ01000008.1"/>
</dbReference>
<feature type="compositionally biased region" description="Basic and acidic residues" evidence="1">
    <location>
        <begin position="1"/>
        <end position="17"/>
    </location>
</feature>
<proteinExistence type="predicted"/>
<sequence length="344" mass="37254">MTEAGRSDKPDWYRELKQSPYPESGMSGEAGERVVGRLSAGGGIRRTRKKMSAGAALSLAGILSMLAIAWIMDWPDIYGTGDRSAKGGDGIGAAATGNEKGNGKEWNTRNLYTDNNVKILEAVPGGDYAAGSPAGCWWNLYAPFDQLKDRTIRIEGVHRESGYRLSELAETKISAVGAAYGYKAAGEQASGEMTRIATRFGLPLQGVWTFVVYLDGERYADVVFDVPDASWEIGPTFKSGAYELRGVKGRLGLIDAGFRAGKPNKYMWHFWGREEQLAGALKIEAVRQGSDRIENVFAAERPGTPLNGADAAIPSMMALPEPGMWRLMAFVDGTLWGSIVVNVK</sequence>